<evidence type="ECO:0000313" key="2">
    <source>
        <dbReference type="Proteomes" id="UP001596091"/>
    </source>
</evidence>
<comment type="caution">
    <text evidence="1">The sequence shown here is derived from an EMBL/GenBank/DDBJ whole genome shotgun (WGS) entry which is preliminary data.</text>
</comment>
<protein>
    <submittedName>
        <fullName evidence="1">Uncharacterized protein</fullName>
    </submittedName>
</protein>
<sequence>MKLRELDGWPPQSSGIHPGSYVVPKIEQAMLKGVVGTHRNWVTFVCSFEGTDHTYDFEAPDKGDALRIEKILKNNIGKSILEIGEIQFLLIESKGIGLLQ</sequence>
<proteinExistence type="predicted"/>
<keyword evidence="2" id="KW-1185">Reference proteome</keyword>
<dbReference type="EMBL" id="JBHSPH010000001">
    <property type="protein sequence ID" value="MFC5861542.1"/>
    <property type="molecule type" value="Genomic_DNA"/>
</dbReference>
<dbReference type="Proteomes" id="UP001596091">
    <property type="component" value="Unassembled WGS sequence"/>
</dbReference>
<dbReference type="RefSeq" id="WP_263333487.1">
    <property type="nucleotide sequence ID" value="NZ_JAGSYH010000002.1"/>
</dbReference>
<organism evidence="1 2">
    <name type="scientific">Acidicapsa dinghuensis</name>
    <dbReference type="NCBI Taxonomy" id="2218256"/>
    <lineage>
        <taxon>Bacteria</taxon>
        <taxon>Pseudomonadati</taxon>
        <taxon>Acidobacteriota</taxon>
        <taxon>Terriglobia</taxon>
        <taxon>Terriglobales</taxon>
        <taxon>Acidobacteriaceae</taxon>
        <taxon>Acidicapsa</taxon>
    </lineage>
</organism>
<accession>A0ABW1ECI4</accession>
<name>A0ABW1ECI4_9BACT</name>
<evidence type="ECO:0000313" key="1">
    <source>
        <dbReference type="EMBL" id="MFC5861542.1"/>
    </source>
</evidence>
<gene>
    <name evidence="1" type="ORF">ACFPT7_04510</name>
</gene>
<reference evidence="2" key="1">
    <citation type="journal article" date="2019" name="Int. J. Syst. Evol. Microbiol.">
        <title>The Global Catalogue of Microorganisms (GCM) 10K type strain sequencing project: providing services to taxonomists for standard genome sequencing and annotation.</title>
        <authorList>
            <consortium name="The Broad Institute Genomics Platform"/>
            <consortium name="The Broad Institute Genome Sequencing Center for Infectious Disease"/>
            <person name="Wu L."/>
            <person name="Ma J."/>
        </authorList>
    </citation>
    <scope>NUCLEOTIDE SEQUENCE [LARGE SCALE GENOMIC DNA]</scope>
    <source>
        <strain evidence="2">JCM 4087</strain>
    </source>
</reference>